<dbReference type="InterPro" id="IPR002477">
    <property type="entry name" value="Peptidoglycan-bd-like"/>
</dbReference>
<feature type="domain" description="L,D-TPase catalytic" evidence="9">
    <location>
        <begin position="312"/>
        <end position="488"/>
    </location>
</feature>
<reference evidence="10 11" key="1">
    <citation type="submission" date="2015-09" db="EMBL/GenBank/DDBJ databases">
        <authorList>
            <consortium name="Swine Surveillance"/>
        </authorList>
    </citation>
    <scope>NUCLEOTIDE SEQUENCE [LARGE SCALE GENOMIC DNA]</scope>
    <source>
        <strain evidence="10 11">CECT 8383</strain>
    </source>
</reference>
<gene>
    <name evidence="10" type="ORF">TM5383_00388</name>
</gene>
<feature type="signal peptide" evidence="8">
    <location>
        <begin position="1"/>
        <end position="47"/>
    </location>
</feature>
<sequence>MLSVPRSGFSNLKLSMMNLSGLMKPRMTLAALAACVVLAHVPGQAQAQVTAFKQAIAEHASDDRELARFYRENGFSAIWTGEDDSHLARRQALLSALANAASHGLPTARYDVDGLMAQMRNAKTPRDLGQVDVALSKAYLQYARDVEYGLLEPRKVNKEIARKSQSRDGVEYLTRLIDGKPAQVMKTLPPSTPEYPRLRKEMLRLQAVIEAGGWGETVPGKKLEPGDKGDAIVKLRNRLIALGYLDRSSSRRYDSRIQAAVQQFQADHGLAEDGVAGATTLQELNVAPEKRLQSVLVAMERERWTNFERGERHVWVNLTDYTAKIMDDGKVTFETRSVVGARDSDRRSPEFSDEMEHMVINPTWNVPRSIAVKEYLPQLKKNPNAVGHLKLIDGSGRVVSREGADFTQFTAKNFPFDIKQPPSRRNALGLVKFMFPNRHNIYLHDTPQKALFARETRAYSHGCIRLAQPFEFGYALLAKQTSQPKKVFHRYLDTGRESQVDLEQHVPVHIVYRTAVMPAKGRANYRRDTYGRDQQIWKALQSAGVELGAIQS</sequence>
<dbReference type="InterPro" id="IPR038063">
    <property type="entry name" value="Transpep_catalytic_dom"/>
</dbReference>
<dbReference type="PROSITE" id="PS52029">
    <property type="entry name" value="LD_TPASE"/>
    <property type="match status" value="1"/>
</dbReference>
<dbReference type="GO" id="GO:0008360">
    <property type="term" value="P:regulation of cell shape"/>
    <property type="evidence" value="ECO:0007669"/>
    <property type="project" value="UniProtKB-UniRule"/>
</dbReference>
<evidence type="ECO:0000256" key="2">
    <source>
        <dbReference type="ARBA" id="ARBA00005992"/>
    </source>
</evidence>
<comment type="pathway">
    <text evidence="1 7">Cell wall biogenesis; peptidoglycan biosynthesis.</text>
</comment>
<dbReference type="Pfam" id="PF20142">
    <property type="entry name" value="Scaffold"/>
    <property type="match status" value="1"/>
</dbReference>
<dbReference type="Pfam" id="PF01471">
    <property type="entry name" value="PG_binding_1"/>
    <property type="match status" value="1"/>
</dbReference>
<feature type="active site" description="Proton donor/acceptor" evidence="7">
    <location>
        <position position="444"/>
    </location>
</feature>
<dbReference type="Gene3D" id="1.10.101.10">
    <property type="entry name" value="PGBD-like superfamily/PGBD"/>
    <property type="match status" value="1"/>
</dbReference>
<dbReference type="UniPathway" id="UPA00219"/>
<evidence type="ECO:0000313" key="11">
    <source>
        <dbReference type="Proteomes" id="UP000051681"/>
    </source>
</evidence>
<dbReference type="PANTHER" id="PTHR41533">
    <property type="entry name" value="L,D-TRANSPEPTIDASE HI_1667-RELATED"/>
    <property type="match status" value="1"/>
</dbReference>
<dbReference type="InterPro" id="IPR005490">
    <property type="entry name" value="LD_TPept_cat_dom"/>
</dbReference>
<keyword evidence="8" id="KW-0732">Signal</keyword>
<feature type="active site" description="Nucleophile" evidence="7">
    <location>
        <position position="463"/>
    </location>
</feature>
<evidence type="ECO:0000256" key="4">
    <source>
        <dbReference type="ARBA" id="ARBA00022960"/>
    </source>
</evidence>
<keyword evidence="6 7" id="KW-0961">Cell wall biogenesis/degradation</keyword>
<dbReference type="GO" id="GO:0016740">
    <property type="term" value="F:transferase activity"/>
    <property type="evidence" value="ECO:0007669"/>
    <property type="project" value="UniProtKB-KW"/>
</dbReference>
<evidence type="ECO:0000313" key="10">
    <source>
        <dbReference type="EMBL" id="CUH83204.1"/>
    </source>
</evidence>
<dbReference type="InterPro" id="IPR045380">
    <property type="entry name" value="LD_TPept_scaffold_dom"/>
</dbReference>
<feature type="chain" id="PRO_5006063561" evidence="8">
    <location>
        <begin position="48"/>
        <end position="552"/>
    </location>
</feature>
<accession>A0A0P1GLJ7</accession>
<dbReference type="STRING" id="340021.TM5383_00388"/>
<dbReference type="CDD" id="cd16913">
    <property type="entry name" value="YkuD_like"/>
    <property type="match status" value="1"/>
</dbReference>
<dbReference type="InterPro" id="IPR036365">
    <property type="entry name" value="PGBD-like_sf"/>
</dbReference>
<evidence type="ECO:0000256" key="7">
    <source>
        <dbReference type="PROSITE-ProRule" id="PRU01373"/>
    </source>
</evidence>
<dbReference type="Pfam" id="PF03734">
    <property type="entry name" value="YkuD"/>
    <property type="match status" value="1"/>
</dbReference>
<dbReference type="SUPFAM" id="SSF141523">
    <property type="entry name" value="L,D-transpeptidase catalytic domain-like"/>
    <property type="match status" value="1"/>
</dbReference>
<dbReference type="GO" id="GO:0071555">
    <property type="term" value="P:cell wall organization"/>
    <property type="evidence" value="ECO:0007669"/>
    <property type="project" value="UniProtKB-UniRule"/>
</dbReference>
<dbReference type="GO" id="GO:0009252">
    <property type="term" value="P:peptidoglycan biosynthetic process"/>
    <property type="evidence" value="ECO:0007669"/>
    <property type="project" value="UniProtKB-UniPathway"/>
</dbReference>
<evidence type="ECO:0000256" key="3">
    <source>
        <dbReference type="ARBA" id="ARBA00022679"/>
    </source>
</evidence>
<dbReference type="InterPro" id="IPR052905">
    <property type="entry name" value="LD-transpeptidase_YkuD-like"/>
</dbReference>
<evidence type="ECO:0000259" key="9">
    <source>
        <dbReference type="PROSITE" id="PS52029"/>
    </source>
</evidence>
<dbReference type="Gene3D" id="2.40.440.10">
    <property type="entry name" value="L,D-transpeptidase catalytic domain-like"/>
    <property type="match status" value="1"/>
</dbReference>
<keyword evidence="4 7" id="KW-0133">Cell shape</keyword>
<dbReference type="SUPFAM" id="SSF47090">
    <property type="entry name" value="PGBD-like"/>
    <property type="match status" value="1"/>
</dbReference>
<evidence type="ECO:0000256" key="5">
    <source>
        <dbReference type="ARBA" id="ARBA00022984"/>
    </source>
</evidence>
<dbReference type="Proteomes" id="UP000051681">
    <property type="component" value="Unassembled WGS sequence"/>
</dbReference>
<dbReference type="AlphaFoldDB" id="A0A0P1GLJ7"/>
<comment type="similarity">
    <text evidence="2">Belongs to the YkuD family.</text>
</comment>
<name>A0A0P1GLJ7_9RHOB</name>
<evidence type="ECO:0000256" key="1">
    <source>
        <dbReference type="ARBA" id="ARBA00004752"/>
    </source>
</evidence>
<evidence type="ECO:0000256" key="6">
    <source>
        <dbReference type="ARBA" id="ARBA00023316"/>
    </source>
</evidence>
<evidence type="ECO:0000256" key="8">
    <source>
        <dbReference type="SAM" id="SignalP"/>
    </source>
</evidence>
<keyword evidence="5 7" id="KW-0573">Peptidoglycan synthesis</keyword>
<keyword evidence="11" id="KW-1185">Reference proteome</keyword>
<proteinExistence type="inferred from homology"/>
<protein>
    <submittedName>
        <fullName evidence="10">Murein L,D-transpeptidase</fullName>
    </submittedName>
</protein>
<dbReference type="PANTHER" id="PTHR41533:SF2">
    <property type="entry name" value="BLR7131 PROTEIN"/>
    <property type="match status" value="1"/>
</dbReference>
<keyword evidence="3" id="KW-0808">Transferase</keyword>
<organism evidence="10 11">
    <name type="scientific">Thalassovita mediterranea</name>
    <dbReference type="NCBI Taxonomy" id="340021"/>
    <lineage>
        <taxon>Bacteria</taxon>
        <taxon>Pseudomonadati</taxon>
        <taxon>Pseudomonadota</taxon>
        <taxon>Alphaproteobacteria</taxon>
        <taxon>Rhodobacterales</taxon>
        <taxon>Roseobacteraceae</taxon>
        <taxon>Thalassovita</taxon>
    </lineage>
</organism>
<dbReference type="GO" id="GO:0004180">
    <property type="term" value="F:carboxypeptidase activity"/>
    <property type="evidence" value="ECO:0007669"/>
    <property type="project" value="UniProtKB-ARBA"/>
</dbReference>
<dbReference type="InterPro" id="IPR036366">
    <property type="entry name" value="PGBDSf"/>
</dbReference>
<dbReference type="EMBL" id="CYSF01000002">
    <property type="protein sequence ID" value="CUH83204.1"/>
    <property type="molecule type" value="Genomic_DNA"/>
</dbReference>